<keyword evidence="3" id="KW-0547">Nucleotide-binding</keyword>
<feature type="domain" description="Protein kinase" evidence="6">
    <location>
        <begin position="70"/>
        <end position="444"/>
    </location>
</feature>
<evidence type="ECO:0000259" key="6">
    <source>
        <dbReference type="PROSITE" id="PS50011"/>
    </source>
</evidence>
<dbReference type="GO" id="GO:0043484">
    <property type="term" value="P:regulation of RNA splicing"/>
    <property type="evidence" value="ECO:0007669"/>
    <property type="project" value="TreeGrafter"/>
</dbReference>
<proteinExistence type="predicted"/>
<keyword evidence="2" id="KW-0808">Transferase</keyword>
<dbReference type="AlphaFoldDB" id="A0AAD7HHS0"/>
<dbReference type="Gene3D" id="3.30.200.20">
    <property type="entry name" value="Phosphorylase Kinase, domain 1"/>
    <property type="match status" value="1"/>
</dbReference>
<dbReference type="InterPro" id="IPR011009">
    <property type="entry name" value="Kinase-like_dom_sf"/>
</dbReference>
<evidence type="ECO:0000313" key="8">
    <source>
        <dbReference type="Proteomes" id="UP001215280"/>
    </source>
</evidence>
<accession>A0AAD7HHS0</accession>
<name>A0AAD7HHS0_9AGAR</name>
<organism evidence="7 8">
    <name type="scientific">Mycena maculata</name>
    <dbReference type="NCBI Taxonomy" id="230809"/>
    <lineage>
        <taxon>Eukaryota</taxon>
        <taxon>Fungi</taxon>
        <taxon>Dikarya</taxon>
        <taxon>Basidiomycota</taxon>
        <taxon>Agaricomycotina</taxon>
        <taxon>Agaricomycetes</taxon>
        <taxon>Agaricomycetidae</taxon>
        <taxon>Agaricales</taxon>
        <taxon>Marasmiineae</taxon>
        <taxon>Mycenaceae</taxon>
        <taxon>Mycena</taxon>
    </lineage>
</organism>
<keyword evidence="4 7" id="KW-0418">Kinase</keyword>
<dbReference type="Pfam" id="PF00069">
    <property type="entry name" value="Pkinase"/>
    <property type="match status" value="2"/>
</dbReference>
<dbReference type="EMBL" id="JARJLG010000274">
    <property type="protein sequence ID" value="KAJ7720864.1"/>
    <property type="molecule type" value="Genomic_DNA"/>
</dbReference>
<dbReference type="InterPro" id="IPR000719">
    <property type="entry name" value="Prot_kinase_dom"/>
</dbReference>
<dbReference type="PROSITE" id="PS50011">
    <property type="entry name" value="PROTEIN_KINASE_DOM"/>
    <property type="match status" value="1"/>
</dbReference>
<evidence type="ECO:0000313" key="7">
    <source>
        <dbReference type="EMBL" id="KAJ7720864.1"/>
    </source>
</evidence>
<keyword evidence="8" id="KW-1185">Reference proteome</keyword>
<dbReference type="GO" id="GO:0005524">
    <property type="term" value="F:ATP binding"/>
    <property type="evidence" value="ECO:0007669"/>
    <property type="project" value="UniProtKB-KW"/>
</dbReference>
<dbReference type="GO" id="GO:0005634">
    <property type="term" value="C:nucleus"/>
    <property type="evidence" value="ECO:0007669"/>
    <property type="project" value="TreeGrafter"/>
</dbReference>
<evidence type="ECO:0000256" key="1">
    <source>
        <dbReference type="ARBA" id="ARBA00022527"/>
    </source>
</evidence>
<dbReference type="GO" id="GO:0004674">
    <property type="term" value="F:protein serine/threonine kinase activity"/>
    <property type="evidence" value="ECO:0007669"/>
    <property type="project" value="UniProtKB-KW"/>
</dbReference>
<dbReference type="SUPFAM" id="SSF56112">
    <property type="entry name" value="Protein kinase-like (PK-like)"/>
    <property type="match status" value="1"/>
</dbReference>
<dbReference type="InterPro" id="IPR051175">
    <property type="entry name" value="CLK_kinases"/>
</dbReference>
<protein>
    <submittedName>
        <fullName evidence="7">Kinase-like domain-containing protein</fullName>
    </submittedName>
</protein>
<evidence type="ECO:0000256" key="5">
    <source>
        <dbReference type="ARBA" id="ARBA00022840"/>
    </source>
</evidence>
<evidence type="ECO:0000256" key="3">
    <source>
        <dbReference type="ARBA" id="ARBA00022741"/>
    </source>
</evidence>
<evidence type="ECO:0000256" key="4">
    <source>
        <dbReference type="ARBA" id="ARBA00022777"/>
    </source>
</evidence>
<dbReference type="PANTHER" id="PTHR45646:SF11">
    <property type="entry name" value="SERINE_THREONINE-PROTEIN KINASE DOA"/>
    <property type="match status" value="1"/>
</dbReference>
<comment type="caution">
    <text evidence="7">The sequence shown here is derived from an EMBL/GenBank/DDBJ whole genome shotgun (WGS) entry which is preliminary data.</text>
</comment>
<gene>
    <name evidence="7" type="ORF">DFH07DRAFT_858292</name>
</gene>
<dbReference type="PANTHER" id="PTHR45646">
    <property type="entry name" value="SERINE/THREONINE-PROTEIN KINASE DOA-RELATED"/>
    <property type="match status" value="1"/>
</dbReference>
<dbReference type="Proteomes" id="UP001215280">
    <property type="component" value="Unassembled WGS sequence"/>
</dbReference>
<evidence type="ECO:0000256" key="2">
    <source>
        <dbReference type="ARBA" id="ARBA00022679"/>
    </source>
</evidence>
<keyword evidence="5" id="KW-0067">ATP-binding</keyword>
<dbReference type="InterPro" id="IPR008271">
    <property type="entry name" value="Ser/Thr_kinase_AS"/>
</dbReference>
<dbReference type="SMART" id="SM00220">
    <property type="entry name" value="S_TKc"/>
    <property type="match status" value="1"/>
</dbReference>
<keyword evidence="1" id="KW-0723">Serine/threonine-protein kinase</keyword>
<reference evidence="7" key="1">
    <citation type="submission" date="2023-03" db="EMBL/GenBank/DDBJ databases">
        <title>Massive genome expansion in bonnet fungi (Mycena s.s.) driven by repeated elements and novel gene families across ecological guilds.</title>
        <authorList>
            <consortium name="Lawrence Berkeley National Laboratory"/>
            <person name="Harder C.B."/>
            <person name="Miyauchi S."/>
            <person name="Viragh M."/>
            <person name="Kuo A."/>
            <person name="Thoen E."/>
            <person name="Andreopoulos B."/>
            <person name="Lu D."/>
            <person name="Skrede I."/>
            <person name="Drula E."/>
            <person name="Henrissat B."/>
            <person name="Morin E."/>
            <person name="Kohler A."/>
            <person name="Barry K."/>
            <person name="LaButti K."/>
            <person name="Morin E."/>
            <person name="Salamov A."/>
            <person name="Lipzen A."/>
            <person name="Mereny Z."/>
            <person name="Hegedus B."/>
            <person name="Baldrian P."/>
            <person name="Stursova M."/>
            <person name="Weitz H."/>
            <person name="Taylor A."/>
            <person name="Grigoriev I.V."/>
            <person name="Nagy L.G."/>
            <person name="Martin F."/>
            <person name="Kauserud H."/>
        </authorList>
    </citation>
    <scope>NUCLEOTIDE SEQUENCE</scope>
    <source>
        <strain evidence="7">CBHHK188m</strain>
    </source>
</reference>
<dbReference type="PROSITE" id="PS00108">
    <property type="entry name" value="PROTEIN_KINASE_ST"/>
    <property type="match status" value="1"/>
</dbReference>
<dbReference type="Gene3D" id="1.10.510.10">
    <property type="entry name" value="Transferase(Phosphotransferase) domain 1"/>
    <property type="match status" value="1"/>
</dbReference>
<sequence length="451" mass="50884">MLRWACSRVSARYLHRIVHVRLMSISLSPSPDDNAPTFTFPEEPLGLPATAGYGFFQGTPYDELGLDGRFQLQAKLGFGTNCSVWLAKDRQLNSHVAVKILSGYASQLNAEMKLRELTVHERLSALPAEETKHCSQLIAHFIHKGIEKDGDHLCLVLKLEQATLAAVHNEHRGEFYPVPIVKRILLHILRGLAALHKCRVAHTDLKPDNIMVGLLPSSTTQGIDAWVLEHEPHVYGPCQSLDKVVTQAFVSTQMPLPSMAELETCDFKVADFSNAQELDDWTSNEVTSLTLRAPEIILGGPWNEKIDIWSLGCLVFTLLTHQPLFPHGVKPIHHEHLRPGFEPTEKGIETDYVLWLITLFTDQRYPSGVLDLYANSRDYFEENGDWKRFKKGYGRRPLDMCIHDTGRTVPDEDIAGACSLMKRCLQLNPTDRPSAIELLNDPWLQYKQVSI</sequence>